<dbReference type="AlphaFoldDB" id="A0A849SQE7"/>
<sequence>MATTSAAPPQNLLVETRGAVTIVTVNRPEVLNALNRATLIELDAAAQTFVEDPAQHALIVTGQGEKSFIAGADIAELAALDSRGAVEASRFGQRVYDRFELSPKPVIAAINGYALGGGCELALACHLRIASENAVLGLPEVTLGIIPGYGGTQRLPRLIGPGRALELMLTARRVKADEAERIGLVNRVVPRDQLLDEAEKLALAILKNGPLAIAAVLESVQRGLQTGLNEALRFESALFGMMFASHDTPEGLQAFLEKRPPRFERR</sequence>
<dbReference type="SUPFAM" id="SSF52096">
    <property type="entry name" value="ClpP/crotonase"/>
    <property type="match status" value="1"/>
</dbReference>
<gene>
    <name evidence="4" type="ORF">HOP12_11935</name>
</gene>
<keyword evidence="2" id="KW-0456">Lyase</keyword>
<accession>A0A849SQE7</accession>
<dbReference type="Proteomes" id="UP000580839">
    <property type="component" value="Unassembled WGS sequence"/>
</dbReference>
<dbReference type="CDD" id="cd06558">
    <property type="entry name" value="crotonase-like"/>
    <property type="match status" value="1"/>
</dbReference>
<evidence type="ECO:0000256" key="2">
    <source>
        <dbReference type="ARBA" id="ARBA00023239"/>
    </source>
</evidence>
<dbReference type="FunFam" id="1.10.12.10:FF:000001">
    <property type="entry name" value="Probable enoyl-CoA hydratase, mitochondrial"/>
    <property type="match status" value="1"/>
</dbReference>
<dbReference type="InterPro" id="IPR014748">
    <property type="entry name" value="Enoyl-CoA_hydra_C"/>
</dbReference>
<dbReference type="InterPro" id="IPR001753">
    <property type="entry name" value="Enoyl-CoA_hydra/iso"/>
</dbReference>
<dbReference type="InterPro" id="IPR018376">
    <property type="entry name" value="Enoyl-CoA_hyd/isom_CS"/>
</dbReference>
<dbReference type="PANTHER" id="PTHR11941">
    <property type="entry name" value="ENOYL-COA HYDRATASE-RELATED"/>
    <property type="match status" value="1"/>
</dbReference>
<dbReference type="PANTHER" id="PTHR11941:SF54">
    <property type="entry name" value="ENOYL-COA HYDRATASE, MITOCHONDRIAL"/>
    <property type="match status" value="1"/>
</dbReference>
<dbReference type="Gene3D" id="1.10.12.10">
    <property type="entry name" value="Lyase 2-enoyl-coa Hydratase, Chain A, domain 2"/>
    <property type="match status" value="1"/>
</dbReference>
<dbReference type="Gene3D" id="3.90.226.10">
    <property type="entry name" value="2-enoyl-CoA Hydratase, Chain A, domain 1"/>
    <property type="match status" value="1"/>
</dbReference>
<dbReference type="Pfam" id="PF00378">
    <property type="entry name" value="ECH_1"/>
    <property type="match status" value="1"/>
</dbReference>
<comment type="caution">
    <text evidence="4">The sequence shown here is derived from an EMBL/GenBank/DDBJ whole genome shotgun (WGS) entry which is preliminary data.</text>
</comment>
<dbReference type="EMBL" id="JABFRW010000151">
    <property type="protein sequence ID" value="NOT34864.1"/>
    <property type="molecule type" value="Genomic_DNA"/>
</dbReference>
<organism evidence="4 5">
    <name type="scientific">Eiseniibacteriota bacterium</name>
    <dbReference type="NCBI Taxonomy" id="2212470"/>
    <lineage>
        <taxon>Bacteria</taxon>
        <taxon>Candidatus Eiseniibacteriota</taxon>
    </lineage>
</organism>
<name>A0A849SQE7_UNCEI</name>
<dbReference type="GO" id="GO:0006635">
    <property type="term" value="P:fatty acid beta-oxidation"/>
    <property type="evidence" value="ECO:0007669"/>
    <property type="project" value="TreeGrafter"/>
</dbReference>
<dbReference type="InterPro" id="IPR029045">
    <property type="entry name" value="ClpP/crotonase-like_dom_sf"/>
</dbReference>
<protein>
    <submittedName>
        <fullName evidence="4">Enoyl-CoA hydratase</fullName>
    </submittedName>
</protein>
<proteinExistence type="inferred from homology"/>
<dbReference type="GO" id="GO:0016836">
    <property type="term" value="F:hydro-lyase activity"/>
    <property type="evidence" value="ECO:0007669"/>
    <property type="project" value="UniProtKB-ARBA"/>
</dbReference>
<evidence type="ECO:0000313" key="5">
    <source>
        <dbReference type="Proteomes" id="UP000580839"/>
    </source>
</evidence>
<dbReference type="FunFam" id="3.90.226.10:FF:000009">
    <property type="entry name" value="Carnitinyl-CoA dehydratase"/>
    <property type="match status" value="1"/>
</dbReference>
<reference evidence="4 5" key="1">
    <citation type="submission" date="2020-04" db="EMBL/GenBank/DDBJ databases">
        <title>Metagenomic profiling of ammonia- and methane-oxidizing microorganisms in a Dutch drinking water treatment plant.</title>
        <authorList>
            <person name="Poghosyan L."/>
            <person name="Leucker S."/>
        </authorList>
    </citation>
    <scope>NUCLEOTIDE SEQUENCE [LARGE SCALE GENOMIC DNA]</scope>
    <source>
        <strain evidence="4">S-RSF-IL-03</strain>
    </source>
</reference>
<evidence type="ECO:0000313" key="4">
    <source>
        <dbReference type="EMBL" id="NOT34864.1"/>
    </source>
</evidence>
<evidence type="ECO:0000256" key="3">
    <source>
        <dbReference type="RuleBase" id="RU003707"/>
    </source>
</evidence>
<dbReference type="PROSITE" id="PS00166">
    <property type="entry name" value="ENOYL_COA_HYDRATASE"/>
    <property type="match status" value="1"/>
</dbReference>
<evidence type="ECO:0000256" key="1">
    <source>
        <dbReference type="ARBA" id="ARBA00005254"/>
    </source>
</evidence>
<comment type="similarity">
    <text evidence="1 3">Belongs to the enoyl-CoA hydratase/isomerase family.</text>
</comment>